<dbReference type="InterPro" id="IPR005151">
    <property type="entry name" value="Tail-specific_protease"/>
</dbReference>
<organism evidence="7 8">
    <name type="scientific">Actinacidiphila alni</name>
    <dbReference type="NCBI Taxonomy" id="380248"/>
    <lineage>
        <taxon>Bacteria</taxon>
        <taxon>Bacillati</taxon>
        <taxon>Actinomycetota</taxon>
        <taxon>Actinomycetes</taxon>
        <taxon>Kitasatosporales</taxon>
        <taxon>Streptomycetaceae</taxon>
        <taxon>Actinacidiphila</taxon>
    </lineage>
</organism>
<proteinExistence type="inferred from homology"/>
<dbReference type="GO" id="GO:0004175">
    <property type="term" value="F:endopeptidase activity"/>
    <property type="evidence" value="ECO:0007669"/>
    <property type="project" value="TreeGrafter"/>
</dbReference>
<dbReference type="InterPro" id="IPR036034">
    <property type="entry name" value="PDZ_sf"/>
</dbReference>
<keyword evidence="4" id="KW-0720">Serine protease</keyword>
<evidence type="ECO:0000256" key="2">
    <source>
        <dbReference type="ARBA" id="ARBA00022670"/>
    </source>
</evidence>
<dbReference type="Proteomes" id="UP000199323">
    <property type="component" value="Unassembled WGS sequence"/>
</dbReference>
<evidence type="ECO:0000259" key="6">
    <source>
        <dbReference type="PROSITE" id="PS50106"/>
    </source>
</evidence>
<dbReference type="PANTHER" id="PTHR32060">
    <property type="entry name" value="TAIL-SPECIFIC PROTEASE"/>
    <property type="match status" value="1"/>
</dbReference>
<dbReference type="Gene3D" id="3.30.750.44">
    <property type="match status" value="1"/>
</dbReference>
<dbReference type="RefSeq" id="WP_093717634.1">
    <property type="nucleotide sequence ID" value="NZ_FONG01000033.1"/>
</dbReference>
<dbReference type="EMBL" id="FONG01000033">
    <property type="protein sequence ID" value="SFF87020.1"/>
    <property type="molecule type" value="Genomic_DNA"/>
</dbReference>
<dbReference type="InterPro" id="IPR004447">
    <property type="entry name" value="Peptidase_S41A"/>
</dbReference>
<dbReference type="SMART" id="SM00228">
    <property type="entry name" value="PDZ"/>
    <property type="match status" value="1"/>
</dbReference>
<feature type="domain" description="PDZ" evidence="6">
    <location>
        <begin position="141"/>
        <end position="210"/>
    </location>
</feature>
<keyword evidence="3" id="KW-0378">Hydrolase</keyword>
<dbReference type="SUPFAM" id="SSF52096">
    <property type="entry name" value="ClpP/crotonase"/>
    <property type="match status" value="1"/>
</dbReference>
<dbReference type="GO" id="GO:0008236">
    <property type="term" value="F:serine-type peptidase activity"/>
    <property type="evidence" value="ECO:0007669"/>
    <property type="project" value="UniProtKB-KW"/>
</dbReference>
<evidence type="ECO:0000313" key="8">
    <source>
        <dbReference type="Proteomes" id="UP000199323"/>
    </source>
</evidence>
<dbReference type="SMART" id="SM00245">
    <property type="entry name" value="TSPc"/>
    <property type="match status" value="1"/>
</dbReference>
<dbReference type="Pfam" id="PF03572">
    <property type="entry name" value="Peptidase_S41"/>
    <property type="match status" value="1"/>
</dbReference>
<dbReference type="GO" id="GO:0030288">
    <property type="term" value="C:outer membrane-bounded periplasmic space"/>
    <property type="evidence" value="ECO:0007669"/>
    <property type="project" value="TreeGrafter"/>
</dbReference>
<dbReference type="PANTHER" id="PTHR32060:SF30">
    <property type="entry name" value="CARBOXY-TERMINAL PROCESSING PROTEASE CTPA"/>
    <property type="match status" value="1"/>
</dbReference>
<name>A0A1I2M812_9ACTN</name>
<dbReference type="STRING" id="380248.SAMN05216251_13333"/>
<evidence type="ECO:0000313" key="7">
    <source>
        <dbReference type="EMBL" id="SFF87020.1"/>
    </source>
</evidence>
<accession>A0A1I2M812</accession>
<feature type="compositionally biased region" description="Low complexity" evidence="5">
    <location>
        <begin position="69"/>
        <end position="83"/>
    </location>
</feature>
<dbReference type="GO" id="GO:0006508">
    <property type="term" value="P:proteolysis"/>
    <property type="evidence" value="ECO:0007669"/>
    <property type="project" value="UniProtKB-KW"/>
</dbReference>
<dbReference type="CDD" id="cd07560">
    <property type="entry name" value="Peptidase_S41_CPP"/>
    <property type="match status" value="1"/>
</dbReference>
<comment type="similarity">
    <text evidence="1">Belongs to the peptidase S41A family.</text>
</comment>
<sequence length="429" mass="43563">MSGPPLFGTPRRLRRGATLTLVFGTLLATGAAAGGLTAPDARASRNTTGTRIAAAPVVDGRQSDGKALAPATTGAPSPAASHAADSHSGSRTEPDGANGDHVDTGRIAEEIQDGKVGPQAAARLVSRSGDRWSSFYTAREYAGLQQALDGKYVGVGLSVRRVDGGRIQIARVQPGSPAALAGLRDGDLLGTIGPVKVTGLAVTEVVADLRGDNVPGSAVRLGVQRAQRSWAVTVRRATLDTESVTVTASADGPTVIAVDAFTEGVGDQVRDAVRDARHGVLLDLRGNSGGLVTEAVAVASVFLDGGLVATYDVHGEQRALYAADGGDTTVPLVILVDGGTMSAAEMLTGALQDRGRALVMGSRTFGKGSVQMPSALPDGSVAELTVGHYRLPDGRGVDGRGIDPDVAVPAGQDPLAESHEVFAGLGPPT</sequence>
<dbReference type="InterPro" id="IPR001478">
    <property type="entry name" value="PDZ"/>
</dbReference>
<feature type="compositionally biased region" description="Basic and acidic residues" evidence="5">
    <location>
        <begin position="84"/>
        <end position="102"/>
    </location>
</feature>
<evidence type="ECO:0000256" key="4">
    <source>
        <dbReference type="ARBA" id="ARBA00022825"/>
    </source>
</evidence>
<dbReference type="Gene3D" id="2.30.42.10">
    <property type="match status" value="1"/>
</dbReference>
<evidence type="ECO:0000256" key="3">
    <source>
        <dbReference type="ARBA" id="ARBA00022801"/>
    </source>
</evidence>
<dbReference type="OrthoDB" id="9812068at2"/>
<dbReference type="AlphaFoldDB" id="A0A1I2M812"/>
<dbReference type="PROSITE" id="PS50106">
    <property type="entry name" value="PDZ"/>
    <property type="match status" value="1"/>
</dbReference>
<keyword evidence="2 7" id="KW-0645">Protease</keyword>
<keyword evidence="8" id="KW-1185">Reference proteome</keyword>
<reference evidence="7 8" key="1">
    <citation type="submission" date="2016-10" db="EMBL/GenBank/DDBJ databases">
        <authorList>
            <person name="de Groot N.N."/>
        </authorList>
    </citation>
    <scope>NUCLEOTIDE SEQUENCE [LARGE SCALE GENOMIC DNA]</scope>
    <source>
        <strain evidence="7 8">CGMCC 4.3510</strain>
    </source>
</reference>
<dbReference type="GO" id="GO:0007165">
    <property type="term" value="P:signal transduction"/>
    <property type="evidence" value="ECO:0007669"/>
    <property type="project" value="TreeGrafter"/>
</dbReference>
<evidence type="ECO:0000256" key="5">
    <source>
        <dbReference type="SAM" id="MobiDB-lite"/>
    </source>
</evidence>
<feature type="region of interest" description="Disordered" evidence="5">
    <location>
        <begin position="36"/>
        <end position="102"/>
    </location>
</feature>
<dbReference type="Gene3D" id="3.90.226.10">
    <property type="entry name" value="2-enoyl-CoA Hydratase, Chain A, domain 1"/>
    <property type="match status" value="1"/>
</dbReference>
<dbReference type="Pfam" id="PF00595">
    <property type="entry name" value="PDZ"/>
    <property type="match status" value="1"/>
</dbReference>
<dbReference type="SUPFAM" id="SSF50156">
    <property type="entry name" value="PDZ domain-like"/>
    <property type="match status" value="1"/>
</dbReference>
<gene>
    <name evidence="7" type="ORF">SAMN05216251_13333</name>
</gene>
<dbReference type="InterPro" id="IPR029045">
    <property type="entry name" value="ClpP/crotonase-like_dom_sf"/>
</dbReference>
<evidence type="ECO:0000256" key="1">
    <source>
        <dbReference type="ARBA" id="ARBA00009179"/>
    </source>
</evidence>
<protein>
    <submittedName>
        <fullName evidence="7">Carboxyl-terminal processing protease</fullName>
    </submittedName>
</protein>